<evidence type="ECO:0000313" key="5">
    <source>
        <dbReference type="RefSeq" id="XP_035695191.1"/>
    </source>
</evidence>
<feature type="transmembrane region" description="Helical" evidence="2">
    <location>
        <begin position="73"/>
        <end position="90"/>
    </location>
</feature>
<keyword evidence="2" id="KW-0472">Membrane</keyword>
<feature type="transmembrane region" description="Helical" evidence="2">
    <location>
        <begin position="285"/>
        <end position="305"/>
    </location>
</feature>
<organism evidence="4 5">
    <name type="scientific">Branchiostoma floridae</name>
    <name type="common">Florida lancelet</name>
    <name type="synonym">Amphioxus</name>
    <dbReference type="NCBI Taxonomy" id="7739"/>
    <lineage>
        <taxon>Eukaryota</taxon>
        <taxon>Metazoa</taxon>
        <taxon>Chordata</taxon>
        <taxon>Cephalochordata</taxon>
        <taxon>Leptocardii</taxon>
        <taxon>Amphioxiformes</taxon>
        <taxon>Branchiostomatidae</taxon>
        <taxon>Branchiostoma</taxon>
    </lineage>
</organism>
<feature type="transmembrane region" description="Helical" evidence="2">
    <location>
        <begin position="311"/>
        <end position="331"/>
    </location>
</feature>
<protein>
    <submittedName>
        <fullName evidence="5">Uncharacterized protein LOC118428972</fullName>
    </submittedName>
</protein>
<evidence type="ECO:0000256" key="2">
    <source>
        <dbReference type="SAM" id="Phobius"/>
    </source>
</evidence>
<feature type="transmembrane region" description="Helical" evidence="2">
    <location>
        <begin position="254"/>
        <end position="273"/>
    </location>
</feature>
<evidence type="ECO:0000256" key="1">
    <source>
        <dbReference type="SAM" id="MobiDB-lite"/>
    </source>
</evidence>
<evidence type="ECO:0000313" key="4">
    <source>
        <dbReference type="Proteomes" id="UP000001554"/>
    </source>
</evidence>
<feature type="domain" description="EamA" evidence="3">
    <location>
        <begin position="39"/>
        <end position="173"/>
    </location>
</feature>
<dbReference type="InterPro" id="IPR000620">
    <property type="entry name" value="EamA_dom"/>
</dbReference>
<dbReference type="GeneID" id="118428972"/>
<keyword evidence="2" id="KW-1133">Transmembrane helix</keyword>
<dbReference type="PANTHER" id="PTHR22911">
    <property type="entry name" value="ACYL-MALONYL CONDENSING ENZYME-RELATED"/>
    <property type="match status" value="1"/>
</dbReference>
<dbReference type="RefSeq" id="XP_035695191.1">
    <property type="nucleotide sequence ID" value="XM_035839298.1"/>
</dbReference>
<dbReference type="Pfam" id="PF00892">
    <property type="entry name" value="EamA"/>
    <property type="match status" value="2"/>
</dbReference>
<dbReference type="PANTHER" id="PTHR22911:SF137">
    <property type="entry name" value="SOLUTE CARRIER FAMILY 35 MEMBER G2-RELATED"/>
    <property type="match status" value="1"/>
</dbReference>
<feature type="transmembrane region" description="Helical" evidence="2">
    <location>
        <begin position="158"/>
        <end position="179"/>
    </location>
</feature>
<keyword evidence="2" id="KW-0812">Transmembrane</keyword>
<feature type="region of interest" description="Disordered" evidence="1">
    <location>
        <begin position="1"/>
        <end position="21"/>
    </location>
</feature>
<reference evidence="4" key="1">
    <citation type="journal article" date="2020" name="Nat. Ecol. Evol.">
        <title>Deeply conserved synteny resolves early events in vertebrate evolution.</title>
        <authorList>
            <person name="Simakov O."/>
            <person name="Marletaz F."/>
            <person name="Yue J.X."/>
            <person name="O'Connell B."/>
            <person name="Jenkins J."/>
            <person name="Brandt A."/>
            <person name="Calef R."/>
            <person name="Tung C.H."/>
            <person name="Huang T.K."/>
            <person name="Schmutz J."/>
            <person name="Satoh N."/>
            <person name="Yu J.K."/>
            <person name="Putnam N.H."/>
            <person name="Green R.E."/>
            <person name="Rokhsar D.S."/>
        </authorList>
    </citation>
    <scope>NUCLEOTIDE SEQUENCE [LARGE SCALE GENOMIC DNA]</scope>
    <source>
        <strain evidence="4">S238N-H82</strain>
    </source>
</reference>
<gene>
    <name evidence="5" type="primary">LOC118428972</name>
</gene>
<dbReference type="Gene3D" id="1.10.3730.20">
    <property type="match status" value="1"/>
</dbReference>
<dbReference type="OrthoDB" id="9983525at2759"/>
<dbReference type="AlphaFoldDB" id="A0A9J7NAC1"/>
<accession>A0A9J7NAC1</accession>
<dbReference type="SUPFAM" id="SSF103481">
    <property type="entry name" value="Multidrug resistance efflux transporter EmrE"/>
    <property type="match status" value="1"/>
</dbReference>
<feature type="transmembrane region" description="Helical" evidence="2">
    <location>
        <begin position="224"/>
        <end position="242"/>
    </location>
</feature>
<feature type="compositionally biased region" description="Basic and acidic residues" evidence="1">
    <location>
        <begin position="8"/>
        <end position="21"/>
    </location>
</feature>
<dbReference type="Proteomes" id="UP000001554">
    <property type="component" value="Chromosome 13"/>
</dbReference>
<reference evidence="5" key="2">
    <citation type="submission" date="2025-08" db="UniProtKB">
        <authorList>
            <consortium name="RefSeq"/>
        </authorList>
    </citation>
    <scope>IDENTIFICATION</scope>
    <source>
        <strain evidence="5">S238N-H82</strain>
        <tissue evidence="5">Testes</tissue>
    </source>
</reference>
<feature type="transmembrane region" description="Helical" evidence="2">
    <location>
        <begin position="134"/>
        <end position="151"/>
    </location>
</feature>
<feature type="transmembrane region" description="Helical" evidence="2">
    <location>
        <begin position="39"/>
        <end position="61"/>
    </location>
</feature>
<feature type="transmembrane region" description="Helical" evidence="2">
    <location>
        <begin position="191"/>
        <end position="212"/>
    </location>
</feature>
<name>A0A9J7NAC1_BRAFL</name>
<proteinExistence type="predicted"/>
<dbReference type="InterPro" id="IPR037185">
    <property type="entry name" value="EmrE-like"/>
</dbReference>
<evidence type="ECO:0000259" key="3">
    <source>
        <dbReference type="Pfam" id="PF00892"/>
    </source>
</evidence>
<dbReference type="KEGG" id="bfo:118428972"/>
<keyword evidence="4" id="KW-1185">Reference proteome</keyword>
<feature type="domain" description="EamA" evidence="3">
    <location>
        <begin position="193"/>
        <end position="324"/>
    </location>
</feature>
<dbReference type="GO" id="GO:0016020">
    <property type="term" value="C:membrane"/>
    <property type="evidence" value="ECO:0000318"/>
    <property type="project" value="GO_Central"/>
</dbReference>
<sequence>MAPGGDNNDDKELDGLFRDKTPEDPKKDIDLRIWVKNHWGVAACLASGLFTGLVPATSRFVQDRGYTAYQLNLFNDLLIISAVLCVAIYHRTNLLPTNHGQVFRLILNGVGRFFGILCQISAYRYAPPANAETVINPGSIVFVVLLSCIFIQEMPTRMTMFGSLWCIAGVSLLGYSGITNKGPSTVDTDDTVLGMVLAVVAALIFAMLMTNIKMLMKSTSKTMILTYTYGIASVLSGLATIFTSETWHLEPTAAAVLFANCASRGTGIALMYVGLKLVEINAATALLQVNAFSAYGLQWAMLGFVPTVFDGFGLTCILIGTFSVGIWEALVRRKKDKHVKFMKRLDFNVTPPNNDQ</sequence>